<name>A0A806T6U0_LIMFE</name>
<sequence length="633" mass="72530">MSWMSELVDLYDRNQNKAGKVTNVKRRGKNGETVLKPVFLLPINHVSNYVEIEIKLNLDGDFVGAEVINKEKTIMPVTIESAARTSGIRPRPVDDKFQYIARDYNQLQEVLEAKREAGEHKDKPYKQDGDFDEYLQQLTDFFEFTKEHSKTVAPLLMAIQKYVANNDLIIDLIHSGQFGELDSYEDIDEKSILANNPLCRFNVLTEGPVRWKNPECFKAWSDFYQFKLAKEGKTGFDYVAGNEHVPLGTNHPKGILPLASGAKLISSNDTQNFTFRGRFINSEEAVSIGYESSQKGHAMLKWLIDKQGFSIGGRYYITWGTTGENLTTINPQDNELFNDILSLDDEIEDTNSAFASQLRNLLLKGASVNGIPKQNPVYVMQLEGTTTGRFGIVYYQALDLTTYIERITDWYTKLYLKCDDNKYIYPSLKFIADRIYGDRNDETTQKLKKDVVTDLVQSILGGRKISYSYLSKIFQKSIRPTSFDNQSAWKLTVTTAARLFKSYFSREEIEPMLNTDFKDRSYLYGRLLAIADVVEQGVLGANGQDRSTNARRYMSAFSQRPADTWKVIYVNLQPYLTKSNYRQKAQRLFDEINEKFDVTDSQLNSPLDGKFLIGYSQQRTDWYKSSKSKSEVE</sequence>
<evidence type="ECO:0000313" key="1">
    <source>
        <dbReference type="EMBL" id="AKM51536.1"/>
    </source>
</evidence>
<dbReference type="RefSeq" id="WP_012391427.1">
    <property type="nucleotide sequence ID" value="NZ_CP011536.1"/>
</dbReference>
<reference evidence="1 2" key="2">
    <citation type="journal article" name="FEMS Microbiol. Lett.">
        <title>Lactobacillus fermentum 3872 genome sequencing reveals plasmid and chromosomal genes potentially involved in a probiotic activity.</title>
        <authorList>
            <person name="Lehri B."/>
            <person name="Seddon A.M."/>
            <person name="Karlyshev A.V."/>
        </authorList>
    </citation>
    <scope>NUCLEOTIDE SEQUENCE [LARGE SCALE GENOMIC DNA]</scope>
    <source>
        <strain evidence="1 2">3872</strain>
    </source>
</reference>
<dbReference type="EMBL" id="CP011536">
    <property type="protein sequence ID" value="AKM51536.1"/>
    <property type="molecule type" value="Genomic_DNA"/>
</dbReference>
<dbReference type="Proteomes" id="UP000016629">
    <property type="component" value="Chromosome"/>
</dbReference>
<gene>
    <name evidence="1" type="ORF">N573_007515</name>
</gene>
<reference evidence="1 2" key="1">
    <citation type="journal article" date="2013" name="Genome Announc.">
        <title>Draft Genome Sequence of Lactobacillus fermentum Strain 3872.</title>
        <authorList>
            <person name="Karlyshev A.V."/>
            <person name="Raju K."/>
            <person name="Abramov V.M."/>
        </authorList>
    </citation>
    <scope>NUCLEOTIDE SEQUENCE [LARGE SCALE GENOMIC DNA]</scope>
    <source>
        <strain evidence="1 2">3872</strain>
    </source>
</reference>
<accession>A0A806T6U0</accession>
<dbReference type="InterPro" id="IPR010144">
    <property type="entry name" value="CRISPR-assoc_prot_Csd1-typ"/>
</dbReference>
<organism evidence="1 2">
    <name type="scientific">Limosilactobacillus fermentum 3872</name>
    <dbReference type="NCBI Taxonomy" id="1381124"/>
    <lineage>
        <taxon>Bacteria</taxon>
        <taxon>Bacillati</taxon>
        <taxon>Bacillota</taxon>
        <taxon>Bacilli</taxon>
        <taxon>Lactobacillales</taxon>
        <taxon>Lactobacillaceae</taxon>
        <taxon>Limosilactobacillus</taxon>
    </lineage>
</organism>
<evidence type="ECO:0008006" key="3">
    <source>
        <dbReference type="Google" id="ProtNLM"/>
    </source>
</evidence>
<evidence type="ECO:0000313" key="2">
    <source>
        <dbReference type="Proteomes" id="UP000016629"/>
    </source>
</evidence>
<proteinExistence type="predicted"/>
<dbReference type="AlphaFoldDB" id="A0A806T6U0"/>
<dbReference type="Pfam" id="PF09709">
    <property type="entry name" value="Cas_Csd1"/>
    <property type="match status" value="1"/>
</dbReference>
<dbReference type="NCBIfam" id="TIGR01863">
    <property type="entry name" value="cas_Csd1"/>
    <property type="match status" value="1"/>
</dbReference>
<protein>
    <recommendedName>
        <fullName evidence="3">Type I-C CRISPR-associated protein Cas8c/Csd1</fullName>
    </recommendedName>
</protein>